<dbReference type="PANTHER" id="PTHR34777">
    <property type="entry name" value="VQ MOTIF-CONTAINING PROTEIN 10"/>
    <property type="match status" value="1"/>
</dbReference>
<evidence type="ECO:0000259" key="1">
    <source>
        <dbReference type="Pfam" id="PF05678"/>
    </source>
</evidence>
<comment type="caution">
    <text evidence="2">The sequence shown here is derived from an EMBL/GenBank/DDBJ whole genome shotgun (WGS) entry which is preliminary data.</text>
</comment>
<dbReference type="AlphaFoldDB" id="A0A2G2Z506"/>
<dbReference type="STRING" id="4072.A0A2G2Z506"/>
<feature type="domain" description="VQ" evidence="1">
    <location>
        <begin position="14"/>
        <end position="40"/>
    </location>
</feature>
<keyword evidence="3" id="KW-1185">Reference proteome</keyword>
<reference evidence="2 3" key="2">
    <citation type="journal article" date="2017" name="Genome Biol.">
        <title>New reference genome sequences of hot pepper reveal the massive evolution of plant disease-resistance genes by retroduplication.</title>
        <authorList>
            <person name="Kim S."/>
            <person name="Park J."/>
            <person name="Yeom S.I."/>
            <person name="Kim Y.M."/>
            <person name="Seo E."/>
            <person name="Kim K.T."/>
            <person name="Kim M.S."/>
            <person name="Lee J.M."/>
            <person name="Cheong K."/>
            <person name="Shin H.S."/>
            <person name="Kim S.B."/>
            <person name="Han K."/>
            <person name="Lee J."/>
            <person name="Park M."/>
            <person name="Lee H.A."/>
            <person name="Lee H.Y."/>
            <person name="Lee Y."/>
            <person name="Oh S."/>
            <person name="Lee J.H."/>
            <person name="Choi E."/>
            <person name="Choi E."/>
            <person name="Lee S.E."/>
            <person name="Jeon J."/>
            <person name="Kim H."/>
            <person name="Choi G."/>
            <person name="Song H."/>
            <person name="Lee J."/>
            <person name="Lee S.C."/>
            <person name="Kwon J.K."/>
            <person name="Lee H.Y."/>
            <person name="Koo N."/>
            <person name="Hong Y."/>
            <person name="Kim R.W."/>
            <person name="Kang W.H."/>
            <person name="Huh J.H."/>
            <person name="Kang B.C."/>
            <person name="Yang T.J."/>
            <person name="Lee Y.H."/>
            <person name="Bennetzen J.L."/>
            <person name="Choi D."/>
        </authorList>
    </citation>
    <scope>NUCLEOTIDE SEQUENCE [LARGE SCALE GENOMIC DNA]</scope>
    <source>
        <strain evidence="3">cv. CM334</strain>
    </source>
</reference>
<dbReference type="Proteomes" id="UP000222542">
    <property type="component" value="Unassembled WGS sequence"/>
</dbReference>
<dbReference type="Gramene" id="PHT76935">
    <property type="protein sequence ID" value="PHT76935"/>
    <property type="gene ID" value="T459_20457"/>
</dbReference>
<evidence type="ECO:0000313" key="2">
    <source>
        <dbReference type="EMBL" id="PHT76935.1"/>
    </source>
</evidence>
<dbReference type="Pfam" id="PF05678">
    <property type="entry name" value="VQ"/>
    <property type="match status" value="1"/>
</dbReference>
<dbReference type="InterPro" id="IPR039608">
    <property type="entry name" value="VQ_1/10"/>
</dbReference>
<gene>
    <name evidence="2" type="ORF">T459_20457</name>
</gene>
<name>A0A2G2Z506_CAPAN</name>
<dbReference type="OMA" id="VEDFWID"/>
<reference evidence="2 3" key="1">
    <citation type="journal article" date="2014" name="Nat. Genet.">
        <title>Genome sequence of the hot pepper provides insights into the evolution of pungency in Capsicum species.</title>
        <authorList>
            <person name="Kim S."/>
            <person name="Park M."/>
            <person name="Yeom S.I."/>
            <person name="Kim Y.M."/>
            <person name="Lee J.M."/>
            <person name="Lee H.A."/>
            <person name="Seo E."/>
            <person name="Choi J."/>
            <person name="Cheong K."/>
            <person name="Kim K.T."/>
            <person name="Jung K."/>
            <person name="Lee G.W."/>
            <person name="Oh S.K."/>
            <person name="Bae C."/>
            <person name="Kim S.B."/>
            <person name="Lee H.Y."/>
            <person name="Kim S.Y."/>
            <person name="Kim M.S."/>
            <person name="Kang B.C."/>
            <person name="Jo Y.D."/>
            <person name="Yang H.B."/>
            <person name="Jeong H.J."/>
            <person name="Kang W.H."/>
            <person name="Kwon J.K."/>
            <person name="Shin C."/>
            <person name="Lim J.Y."/>
            <person name="Park J.H."/>
            <person name="Huh J.H."/>
            <person name="Kim J.S."/>
            <person name="Kim B.D."/>
            <person name="Cohen O."/>
            <person name="Paran I."/>
            <person name="Suh M.C."/>
            <person name="Lee S.B."/>
            <person name="Kim Y.K."/>
            <person name="Shin Y."/>
            <person name="Noh S.J."/>
            <person name="Park J."/>
            <person name="Seo Y.S."/>
            <person name="Kwon S.Y."/>
            <person name="Kim H.A."/>
            <person name="Park J.M."/>
            <person name="Kim H.J."/>
            <person name="Choi S.B."/>
            <person name="Bosland P.W."/>
            <person name="Reeves G."/>
            <person name="Jo S.H."/>
            <person name="Lee B.W."/>
            <person name="Cho H.T."/>
            <person name="Choi H.S."/>
            <person name="Lee M.S."/>
            <person name="Yu Y."/>
            <person name="Do Choi Y."/>
            <person name="Park B.S."/>
            <person name="van Deynze A."/>
            <person name="Ashrafi H."/>
            <person name="Hill T."/>
            <person name="Kim W.T."/>
            <person name="Pai H.S."/>
            <person name="Ahn H.K."/>
            <person name="Yeam I."/>
            <person name="Giovannoni J.J."/>
            <person name="Rose J.K."/>
            <person name="Sorensen I."/>
            <person name="Lee S.J."/>
            <person name="Kim R.W."/>
            <person name="Choi I.Y."/>
            <person name="Choi B.S."/>
            <person name="Lim J.S."/>
            <person name="Lee Y.H."/>
            <person name="Choi D."/>
        </authorList>
    </citation>
    <scope>NUCLEOTIDE SEQUENCE [LARGE SCALE GENOMIC DNA]</scope>
    <source>
        <strain evidence="3">cv. CM334</strain>
    </source>
</reference>
<proteinExistence type="predicted"/>
<dbReference type="InterPro" id="IPR008889">
    <property type="entry name" value="VQ"/>
</dbReference>
<dbReference type="EMBL" id="AYRZ02000007">
    <property type="protein sequence ID" value="PHT76935.1"/>
    <property type="molecule type" value="Genomic_DNA"/>
</dbReference>
<organism evidence="2 3">
    <name type="scientific">Capsicum annuum</name>
    <name type="common">Capsicum pepper</name>
    <dbReference type="NCBI Taxonomy" id="4072"/>
    <lineage>
        <taxon>Eukaryota</taxon>
        <taxon>Viridiplantae</taxon>
        <taxon>Streptophyta</taxon>
        <taxon>Embryophyta</taxon>
        <taxon>Tracheophyta</taxon>
        <taxon>Spermatophyta</taxon>
        <taxon>Magnoliopsida</taxon>
        <taxon>eudicotyledons</taxon>
        <taxon>Gunneridae</taxon>
        <taxon>Pentapetalae</taxon>
        <taxon>asterids</taxon>
        <taxon>lamiids</taxon>
        <taxon>Solanales</taxon>
        <taxon>Solanaceae</taxon>
        <taxon>Solanoideae</taxon>
        <taxon>Capsiceae</taxon>
        <taxon>Capsicum</taxon>
    </lineage>
</organism>
<evidence type="ECO:0000313" key="3">
    <source>
        <dbReference type="Proteomes" id="UP000222542"/>
    </source>
</evidence>
<sequence>MSNVGGSVPVKVVIINTQYIETDASSFKSVVQRLTGKNSTVSVEDTDGSNYWEGRNACSGGSSLERLKSFNEIDKLFKELPPLDDLLRVYADELQQQHTQYNSVGGVWR</sequence>
<protein>
    <recommendedName>
        <fullName evidence="1">VQ domain-containing protein</fullName>
    </recommendedName>
</protein>
<accession>A0A2G2Z506</accession>
<dbReference type="PANTHER" id="PTHR34777:SF1">
    <property type="entry name" value="VQ MOTIF-CONTAINING PROTEIN 10"/>
    <property type="match status" value="1"/>
</dbReference>